<dbReference type="eggNOG" id="COG0601">
    <property type="taxonomic scope" value="Bacteria"/>
</dbReference>
<keyword evidence="4 7" id="KW-0812">Transmembrane</keyword>
<dbReference type="PROSITE" id="PS50928">
    <property type="entry name" value="ABC_TM1"/>
    <property type="match status" value="1"/>
</dbReference>
<keyword evidence="6 7" id="KW-0472">Membrane</keyword>
<evidence type="ECO:0000256" key="2">
    <source>
        <dbReference type="ARBA" id="ARBA00022448"/>
    </source>
</evidence>
<feature type="domain" description="ABC transmembrane type-1" evidence="8">
    <location>
        <begin position="94"/>
        <end position="298"/>
    </location>
</feature>
<dbReference type="EMBL" id="JOTP01000015">
    <property type="protein sequence ID" value="KEP25879.1"/>
    <property type="molecule type" value="Genomic_DNA"/>
</dbReference>
<dbReference type="OrthoDB" id="9773683at2"/>
<proteinExistence type="inferred from homology"/>
<evidence type="ECO:0000313" key="9">
    <source>
        <dbReference type="EMBL" id="KEP25879.1"/>
    </source>
</evidence>
<dbReference type="GO" id="GO:0055085">
    <property type="term" value="P:transmembrane transport"/>
    <property type="evidence" value="ECO:0007669"/>
    <property type="project" value="InterPro"/>
</dbReference>
<organism evidence="9 10">
    <name type="scientific">Bacillus zhangzhouensis</name>
    <dbReference type="NCBI Taxonomy" id="1178540"/>
    <lineage>
        <taxon>Bacteria</taxon>
        <taxon>Bacillati</taxon>
        <taxon>Bacillota</taxon>
        <taxon>Bacilli</taxon>
        <taxon>Bacillales</taxon>
        <taxon>Bacillaceae</taxon>
        <taxon>Bacillus</taxon>
    </lineage>
</organism>
<dbReference type="Pfam" id="PF19300">
    <property type="entry name" value="BPD_transp_1_N"/>
    <property type="match status" value="1"/>
</dbReference>
<feature type="transmembrane region" description="Helical" evidence="7">
    <location>
        <begin position="172"/>
        <end position="191"/>
    </location>
</feature>
<dbReference type="PANTHER" id="PTHR30465:SF93">
    <property type="entry name" value="OLIGOPEPTIDE TRANSPORT SYSTEM PERMEASE PROTEIN OPPB"/>
    <property type="match status" value="1"/>
</dbReference>
<keyword evidence="3" id="KW-1003">Cell membrane</keyword>
<dbReference type="Gene3D" id="1.10.3720.10">
    <property type="entry name" value="MetI-like"/>
    <property type="match status" value="1"/>
</dbReference>
<dbReference type="InterPro" id="IPR045621">
    <property type="entry name" value="BPD_transp_1_N"/>
</dbReference>
<accession>A0A081L9F3</accession>
<keyword evidence="10" id="KW-1185">Reference proteome</keyword>
<gene>
    <name evidence="9" type="ORF">BA70_05165</name>
</gene>
<dbReference type="PANTHER" id="PTHR30465">
    <property type="entry name" value="INNER MEMBRANE ABC TRANSPORTER"/>
    <property type="match status" value="1"/>
</dbReference>
<dbReference type="GO" id="GO:0005886">
    <property type="term" value="C:plasma membrane"/>
    <property type="evidence" value="ECO:0007669"/>
    <property type="project" value="UniProtKB-SubCell"/>
</dbReference>
<dbReference type="CDD" id="cd06261">
    <property type="entry name" value="TM_PBP2"/>
    <property type="match status" value="1"/>
</dbReference>
<feature type="transmembrane region" description="Helical" evidence="7">
    <location>
        <begin position="275"/>
        <end position="301"/>
    </location>
</feature>
<feature type="transmembrane region" description="Helical" evidence="7">
    <location>
        <begin position="98"/>
        <end position="122"/>
    </location>
</feature>
<dbReference type="Proteomes" id="UP000028091">
    <property type="component" value="Unassembled WGS sequence"/>
</dbReference>
<protein>
    <submittedName>
        <fullName evidence="9">Peptide ABC transporter permease</fullName>
    </submittedName>
</protein>
<dbReference type="InterPro" id="IPR035906">
    <property type="entry name" value="MetI-like_sf"/>
</dbReference>
<evidence type="ECO:0000313" key="10">
    <source>
        <dbReference type="Proteomes" id="UP000028091"/>
    </source>
</evidence>
<feature type="transmembrane region" description="Helical" evidence="7">
    <location>
        <begin position="9"/>
        <end position="30"/>
    </location>
</feature>
<comment type="subcellular location">
    <subcellularLocation>
        <location evidence="1 7">Cell membrane</location>
        <topology evidence="1 7">Multi-pass membrane protein</topology>
    </subcellularLocation>
</comment>
<feature type="transmembrane region" description="Helical" evidence="7">
    <location>
        <begin position="129"/>
        <end position="152"/>
    </location>
</feature>
<dbReference type="AlphaFoldDB" id="A0A081L9F3"/>
<evidence type="ECO:0000259" key="8">
    <source>
        <dbReference type="PROSITE" id="PS50928"/>
    </source>
</evidence>
<keyword evidence="2 7" id="KW-0813">Transport</keyword>
<evidence type="ECO:0000256" key="6">
    <source>
        <dbReference type="ARBA" id="ARBA00023136"/>
    </source>
</evidence>
<evidence type="ECO:0000256" key="5">
    <source>
        <dbReference type="ARBA" id="ARBA00022989"/>
    </source>
</evidence>
<dbReference type="RefSeq" id="WP_034322908.1">
    <property type="nucleotide sequence ID" value="NZ_JAVIKA010000002.1"/>
</dbReference>
<keyword evidence="5 7" id="KW-1133">Transmembrane helix</keyword>
<dbReference type="Pfam" id="PF00528">
    <property type="entry name" value="BPD_transp_1"/>
    <property type="match status" value="1"/>
</dbReference>
<reference evidence="9 10" key="1">
    <citation type="submission" date="2012-09" db="EMBL/GenBank/DDBJ databases">
        <title>Genome Sequence of Bacillus sp. DW5-4.</title>
        <authorList>
            <person name="Lai Q."/>
            <person name="Liu Y."/>
            <person name="Shao Z."/>
        </authorList>
    </citation>
    <scope>NUCLEOTIDE SEQUENCE [LARGE SCALE GENOMIC DNA]</scope>
    <source>
        <strain evidence="9 10">DW5-4</strain>
    </source>
</reference>
<evidence type="ECO:0000256" key="3">
    <source>
        <dbReference type="ARBA" id="ARBA00022475"/>
    </source>
</evidence>
<evidence type="ECO:0000256" key="1">
    <source>
        <dbReference type="ARBA" id="ARBA00004651"/>
    </source>
</evidence>
<sequence>MLKYIGKRLIYILITLFVIVTATFFLMQAAPGGPFSGEKKLPAEIEANLNEHYGLDKPLFVQYVSYLGSVAKLDFGPSFKYKGQTVNDLISSGFPVSFTLGIEAILLALAFGVLFGVLAALYHNKWQDYTIAILTIFGISVPSFILAALLQYVFASEASFLAIFPVAGWETWASTVLPSIALSFMPMAFIARLSRSSMLEVLNSDYIRTARAKGLTKSAVTIKHAIRNALLPVITYMGPMAASVLTGSFVVEKIFGIPGLGSHFVTSITNRDYTVIMGVTVFYSIILLISILVVDVLYGIIDPRIKLTKAKKGV</sequence>
<evidence type="ECO:0000256" key="7">
    <source>
        <dbReference type="RuleBase" id="RU363032"/>
    </source>
</evidence>
<dbReference type="InterPro" id="IPR000515">
    <property type="entry name" value="MetI-like"/>
</dbReference>
<dbReference type="SUPFAM" id="SSF161098">
    <property type="entry name" value="MetI-like"/>
    <property type="match status" value="1"/>
</dbReference>
<comment type="caution">
    <text evidence="9">The sequence shown here is derived from an EMBL/GenBank/DDBJ whole genome shotgun (WGS) entry which is preliminary data.</text>
</comment>
<evidence type="ECO:0000256" key="4">
    <source>
        <dbReference type="ARBA" id="ARBA00022692"/>
    </source>
</evidence>
<comment type="similarity">
    <text evidence="7">Belongs to the binding-protein-dependent transport system permease family.</text>
</comment>
<name>A0A081L9F3_9BACI</name>
<feature type="transmembrane region" description="Helical" evidence="7">
    <location>
        <begin position="233"/>
        <end position="255"/>
    </location>
</feature>